<organism evidence="5 6">
    <name type="scientific">Hyphomonas adhaerens</name>
    <dbReference type="NCBI Taxonomy" id="81029"/>
    <lineage>
        <taxon>Bacteria</taxon>
        <taxon>Pseudomonadati</taxon>
        <taxon>Pseudomonadota</taxon>
        <taxon>Alphaproteobacteria</taxon>
        <taxon>Hyphomonadales</taxon>
        <taxon>Hyphomonadaceae</taxon>
        <taxon>Hyphomonas</taxon>
    </lineage>
</organism>
<evidence type="ECO:0000313" key="6">
    <source>
        <dbReference type="Proteomes" id="UP000259610"/>
    </source>
</evidence>
<proteinExistence type="predicted"/>
<sequence length="644" mass="69153">MDCGPPGRGSAEMKSKHYLLIATALVTVIFVAGNLLAQKVLTGAQIDFTENHLYSLSKATREKLSDIAEPVDVTLVYSRSVAQDYPAVRAYAARVRELLKAYESQSGGAVRVREIDPTPFSPAEDEALAAGITAIDTNGDDPLYFGIIGHNTIDDQRVIPFLAPEREVSLEYDLTRMVARLDDPDPPRVGILTTLPGMSAPGGQGGYTLLADINRSFEVVPISDNFQSLPADLDVLLVAHPPPLSDRQEWLIDQFVLRKGRAVFLVDPAAKTAVGQGLFDMSDAEAHSGLGKLGESWGITVSHDAVADAAGALPVPVDVGDGRIEEQAHPLFIAAPAGDMNQDDLITADLTRAVNFGAPGALVVSELPTDVTFSPLIETGPSPSYIDADRAVHDMTPSDTLKSYQTQPGPLVLAARLSGHLATAFPAGAPALNEPSDPVMAELARADAANAPPHISASETNAELVFIADVDFIADDFYIVPGRDIVVADNGALVLNALDALAGGGELSRLRSRAASLRPMTRIDKMRASAEAKYFRQQAELEASLQEAQGRLEELQAIGSTDGFFEGDAAADLTDDERTELAQLRERIVSLRGELRTIERDYRRDIDHLEATLKAINIWGGPILIALAGLLVWRRQQARARRES</sequence>
<evidence type="ECO:0000259" key="4">
    <source>
        <dbReference type="Pfam" id="PF23357"/>
    </source>
</evidence>
<gene>
    <name evidence="5" type="ORF">DCG58_11130</name>
</gene>
<keyword evidence="2" id="KW-0472">Membrane</keyword>
<keyword evidence="1" id="KW-0175">Coiled coil</keyword>
<evidence type="ECO:0000259" key="3">
    <source>
        <dbReference type="Pfam" id="PF09822"/>
    </source>
</evidence>
<dbReference type="InterPro" id="IPR019196">
    <property type="entry name" value="ABC_transp_unknown"/>
</dbReference>
<feature type="transmembrane region" description="Helical" evidence="2">
    <location>
        <begin position="18"/>
        <end position="37"/>
    </location>
</feature>
<dbReference type="InterPro" id="IPR055396">
    <property type="entry name" value="DUF7088"/>
</dbReference>
<feature type="coiled-coil region" evidence="1">
    <location>
        <begin position="538"/>
        <end position="601"/>
    </location>
</feature>
<evidence type="ECO:0000256" key="1">
    <source>
        <dbReference type="SAM" id="Coils"/>
    </source>
</evidence>
<dbReference type="AlphaFoldDB" id="A0A3B9GZ27"/>
<dbReference type="Pfam" id="PF09822">
    <property type="entry name" value="ABC_transp_aux"/>
    <property type="match status" value="1"/>
</dbReference>
<accession>A0A3B9GZ27</accession>
<feature type="domain" description="DUF7088" evidence="4">
    <location>
        <begin position="50"/>
        <end position="147"/>
    </location>
</feature>
<evidence type="ECO:0000256" key="2">
    <source>
        <dbReference type="SAM" id="Phobius"/>
    </source>
</evidence>
<name>A0A3B9GZ27_9PROT</name>
<evidence type="ECO:0000313" key="5">
    <source>
        <dbReference type="EMBL" id="HAE27705.1"/>
    </source>
</evidence>
<dbReference type="Proteomes" id="UP000259610">
    <property type="component" value="Unassembled WGS sequence"/>
</dbReference>
<keyword evidence="2" id="KW-1133">Transmembrane helix</keyword>
<reference evidence="5 6" key="1">
    <citation type="journal article" date="2018" name="Nat. Biotechnol.">
        <title>A standardized bacterial taxonomy based on genome phylogeny substantially revises the tree of life.</title>
        <authorList>
            <person name="Parks D.H."/>
            <person name="Chuvochina M."/>
            <person name="Waite D.W."/>
            <person name="Rinke C."/>
            <person name="Skarshewski A."/>
            <person name="Chaumeil P.A."/>
            <person name="Hugenholtz P."/>
        </authorList>
    </citation>
    <scope>NUCLEOTIDE SEQUENCE [LARGE SCALE GENOMIC DNA]</scope>
    <source>
        <strain evidence="5">UBA8733</strain>
    </source>
</reference>
<feature type="transmembrane region" description="Helical" evidence="2">
    <location>
        <begin position="616"/>
        <end position="633"/>
    </location>
</feature>
<protein>
    <submittedName>
        <fullName evidence="5">ABC transporter</fullName>
    </submittedName>
</protein>
<feature type="domain" description="ABC-type uncharacterised transport system" evidence="3">
    <location>
        <begin position="187"/>
        <end position="477"/>
    </location>
</feature>
<keyword evidence="2" id="KW-0812">Transmembrane</keyword>
<dbReference type="Pfam" id="PF23357">
    <property type="entry name" value="DUF7088"/>
    <property type="match status" value="1"/>
</dbReference>
<dbReference type="EMBL" id="DMAN01000251">
    <property type="protein sequence ID" value="HAE27705.1"/>
    <property type="molecule type" value="Genomic_DNA"/>
</dbReference>
<comment type="caution">
    <text evidence="5">The sequence shown here is derived from an EMBL/GenBank/DDBJ whole genome shotgun (WGS) entry which is preliminary data.</text>
</comment>